<dbReference type="Pfam" id="PF00672">
    <property type="entry name" value="HAMP"/>
    <property type="match status" value="1"/>
</dbReference>
<evidence type="ECO:0000256" key="14">
    <source>
        <dbReference type="SAM" id="Phobius"/>
    </source>
</evidence>
<dbReference type="RefSeq" id="WP_134750079.1">
    <property type="nucleotide sequence ID" value="NZ_MYFO02000008.1"/>
</dbReference>
<dbReference type="SMART" id="SM00388">
    <property type="entry name" value="HisKA"/>
    <property type="match status" value="1"/>
</dbReference>
<evidence type="ECO:0000256" key="7">
    <source>
        <dbReference type="ARBA" id="ARBA00022692"/>
    </source>
</evidence>
<keyword evidence="13 14" id="KW-0472">Membrane</keyword>
<dbReference type="Proteomes" id="UP000298246">
    <property type="component" value="Unassembled WGS sequence"/>
</dbReference>
<evidence type="ECO:0000256" key="5">
    <source>
        <dbReference type="ARBA" id="ARBA00022553"/>
    </source>
</evidence>
<dbReference type="Gene3D" id="3.30.450.20">
    <property type="entry name" value="PAS domain"/>
    <property type="match status" value="1"/>
</dbReference>
<organism evidence="17 18">
    <name type="scientific">Paenibacillus athensensis</name>
    <dbReference type="NCBI Taxonomy" id="1967502"/>
    <lineage>
        <taxon>Bacteria</taxon>
        <taxon>Bacillati</taxon>
        <taxon>Bacillota</taxon>
        <taxon>Bacilli</taxon>
        <taxon>Bacillales</taxon>
        <taxon>Paenibacillaceae</taxon>
        <taxon>Paenibacillus</taxon>
    </lineage>
</organism>
<keyword evidence="7 14" id="KW-0812">Transmembrane</keyword>
<evidence type="ECO:0000256" key="12">
    <source>
        <dbReference type="ARBA" id="ARBA00023012"/>
    </source>
</evidence>
<dbReference type="Gene3D" id="1.10.287.130">
    <property type="match status" value="1"/>
</dbReference>
<dbReference type="Pfam" id="PF00512">
    <property type="entry name" value="HisKA"/>
    <property type="match status" value="1"/>
</dbReference>
<dbReference type="PROSITE" id="PS50109">
    <property type="entry name" value="HIS_KIN"/>
    <property type="match status" value="1"/>
</dbReference>
<dbReference type="GO" id="GO:0005886">
    <property type="term" value="C:plasma membrane"/>
    <property type="evidence" value="ECO:0007669"/>
    <property type="project" value="UniProtKB-SubCell"/>
</dbReference>
<keyword evidence="5" id="KW-0597">Phosphoprotein</keyword>
<evidence type="ECO:0000259" key="16">
    <source>
        <dbReference type="PROSITE" id="PS50885"/>
    </source>
</evidence>
<dbReference type="OrthoDB" id="9813151at2"/>
<gene>
    <name evidence="17" type="ORF">B5M42_04205</name>
</gene>
<evidence type="ECO:0000256" key="8">
    <source>
        <dbReference type="ARBA" id="ARBA00022741"/>
    </source>
</evidence>
<dbReference type="GO" id="GO:0005524">
    <property type="term" value="F:ATP binding"/>
    <property type="evidence" value="ECO:0007669"/>
    <property type="project" value="UniProtKB-KW"/>
</dbReference>
<keyword evidence="18" id="KW-1185">Reference proteome</keyword>
<evidence type="ECO:0000256" key="1">
    <source>
        <dbReference type="ARBA" id="ARBA00000085"/>
    </source>
</evidence>
<dbReference type="CDD" id="cd06225">
    <property type="entry name" value="HAMP"/>
    <property type="match status" value="1"/>
</dbReference>
<dbReference type="CDD" id="cd00075">
    <property type="entry name" value="HATPase"/>
    <property type="match status" value="1"/>
</dbReference>
<name>A0A4Y8Q7R8_9BACL</name>
<dbReference type="FunFam" id="3.30.565.10:FF:000006">
    <property type="entry name" value="Sensor histidine kinase WalK"/>
    <property type="match status" value="1"/>
</dbReference>
<dbReference type="InterPro" id="IPR036890">
    <property type="entry name" value="HATPase_C_sf"/>
</dbReference>
<evidence type="ECO:0000256" key="9">
    <source>
        <dbReference type="ARBA" id="ARBA00022777"/>
    </source>
</evidence>
<evidence type="ECO:0000259" key="15">
    <source>
        <dbReference type="PROSITE" id="PS50109"/>
    </source>
</evidence>
<feature type="transmembrane region" description="Helical" evidence="14">
    <location>
        <begin position="12"/>
        <end position="35"/>
    </location>
</feature>
<dbReference type="Gene3D" id="1.10.8.500">
    <property type="entry name" value="HAMP domain in histidine kinase"/>
    <property type="match status" value="1"/>
</dbReference>
<dbReference type="SUPFAM" id="SSF158472">
    <property type="entry name" value="HAMP domain-like"/>
    <property type="match status" value="1"/>
</dbReference>
<dbReference type="InterPro" id="IPR003594">
    <property type="entry name" value="HATPase_dom"/>
</dbReference>
<protein>
    <recommendedName>
        <fullName evidence="3">histidine kinase</fullName>
        <ecNumber evidence="3">2.7.13.3</ecNumber>
    </recommendedName>
</protein>
<dbReference type="PANTHER" id="PTHR42878:SF3">
    <property type="entry name" value="HISTIDINE PROTEIN KINASE SAES"/>
    <property type="match status" value="1"/>
</dbReference>
<dbReference type="PRINTS" id="PR00344">
    <property type="entry name" value="BCTRLSENSOR"/>
</dbReference>
<dbReference type="GO" id="GO:0000156">
    <property type="term" value="F:phosphorelay response regulator activity"/>
    <property type="evidence" value="ECO:0007669"/>
    <property type="project" value="TreeGrafter"/>
</dbReference>
<dbReference type="SMART" id="SM00387">
    <property type="entry name" value="HATPase_c"/>
    <property type="match status" value="1"/>
</dbReference>
<keyword evidence="6" id="KW-0808">Transferase</keyword>
<accession>A0A4Y8Q7R8</accession>
<dbReference type="InterPro" id="IPR036097">
    <property type="entry name" value="HisK_dim/P_sf"/>
</dbReference>
<comment type="catalytic activity">
    <reaction evidence="1">
        <text>ATP + protein L-histidine = ADP + protein N-phospho-L-histidine.</text>
        <dbReference type="EC" id="2.7.13.3"/>
    </reaction>
</comment>
<keyword evidence="10" id="KW-0067">ATP-binding</keyword>
<proteinExistence type="predicted"/>
<dbReference type="InterPro" id="IPR003661">
    <property type="entry name" value="HisK_dim/P_dom"/>
</dbReference>
<evidence type="ECO:0000256" key="10">
    <source>
        <dbReference type="ARBA" id="ARBA00022840"/>
    </source>
</evidence>
<reference evidence="17 18" key="1">
    <citation type="submission" date="2017-03" db="EMBL/GenBank/DDBJ databases">
        <title>Isolation of Levoglucosan Utilizing Bacteria.</title>
        <authorList>
            <person name="Arya A.S."/>
        </authorList>
    </citation>
    <scope>NUCLEOTIDE SEQUENCE [LARGE SCALE GENOMIC DNA]</scope>
    <source>
        <strain evidence="17 18">MEC069</strain>
    </source>
</reference>
<feature type="transmembrane region" description="Helical" evidence="14">
    <location>
        <begin position="181"/>
        <end position="201"/>
    </location>
</feature>
<evidence type="ECO:0000256" key="3">
    <source>
        <dbReference type="ARBA" id="ARBA00012438"/>
    </source>
</evidence>
<dbReference type="InterPro" id="IPR003660">
    <property type="entry name" value="HAMP_dom"/>
</dbReference>
<dbReference type="PANTHER" id="PTHR42878">
    <property type="entry name" value="TWO-COMPONENT HISTIDINE KINASE"/>
    <property type="match status" value="1"/>
</dbReference>
<keyword evidence="11 14" id="KW-1133">Transmembrane helix</keyword>
<dbReference type="InterPro" id="IPR005467">
    <property type="entry name" value="His_kinase_dom"/>
</dbReference>
<dbReference type="EMBL" id="MYFO01000004">
    <property type="protein sequence ID" value="TFE90477.1"/>
    <property type="molecule type" value="Genomic_DNA"/>
</dbReference>
<evidence type="ECO:0000256" key="6">
    <source>
        <dbReference type="ARBA" id="ARBA00022679"/>
    </source>
</evidence>
<evidence type="ECO:0000256" key="4">
    <source>
        <dbReference type="ARBA" id="ARBA00022475"/>
    </source>
</evidence>
<evidence type="ECO:0000256" key="13">
    <source>
        <dbReference type="ARBA" id="ARBA00023136"/>
    </source>
</evidence>
<dbReference type="AlphaFoldDB" id="A0A4Y8Q7R8"/>
<dbReference type="Pfam" id="PF02518">
    <property type="entry name" value="HATPase_c"/>
    <property type="match status" value="1"/>
</dbReference>
<dbReference type="InterPro" id="IPR050351">
    <property type="entry name" value="BphY/WalK/GraS-like"/>
</dbReference>
<keyword evidence="9 17" id="KW-0418">Kinase</keyword>
<dbReference type="FunFam" id="1.10.287.130:FF:000001">
    <property type="entry name" value="Two-component sensor histidine kinase"/>
    <property type="match status" value="1"/>
</dbReference>
<evidence type="ECO:0000256" key="11">
    <source>
        <dbReference type="ARBA" id="ARBA00022989"/>
    </source>
</evidence>
<evidence type="ECO:0000313" key="17">
    <source>
        <dbReference type="EMBL" id="TFE90477.1"/>
    </source>
</evidence>
<keyword evidence="12" id="KW-0902">Two-component regulatory system</keyword>
<dbReference type="SUPFAM" id="SSF47384">
    <property type="entry name" value="Homodimeric domain of signal transducing histidine kinase"/>
    <property type="match status" value="1"/>
</dbReference>
<dbReference type="SUPFAM" id="SSF55874">
    <property type="entry name" value="ATPase domain of HSP90 chaperone/DNA topoisomerase II/histidine kinase"/>
    <property type="match status" value="1"/>
</dbReference>
<dbReference type="Pfam" id="PF18698">
    <property type="entry name" value="HisK_sensor"/>
    <property type="match status" value="1"/>
</dbReference>
<feature type="domain" description="HAMP" evidence="16">
    <location>
        <begin position="202"/>
        <end position="254"/>
    </location>
</feature>
<evidence type="ECO:0000256" key="2">
    <source>
        <dbReference type="ARBA" id="ARBA00004651"/>
    </source>
</evidence>
<dbReference type="InterPro" id="IPR004358">
    <property type="entry name" value="Sig_transdc_His_kin-like_C"/>
</dbReference>
<dbReference type="CDD" id="cd00082">
    <property type="entry name" value="HisKA"/>
    <property type="match status" value="1"/>
</dbReference>
<comment type="subcellular location">
    <subcellularLocation>
        <location evidence="2">Cell membrane</location>
        <topology evidence="2">Multi-pass membrane protein</topology>
    </subcellularLocation>
</comment>
<keyword evidence="4" id="KW-1003">Cell membrane</keyword>
<dbReference type="GO" id="GO:0000155">
    <property type="term" value="F:phosphorelay sensor kinase activity"/>
    <property type="evidence" value="ECO:0007669"/>
    <property type="project" value="InterPro"/>
</dbReference>
<evidence type="ECO:0000313" key="18">
    <source>
        <dbReference type="Proteomes" id="UP000298246"/>
    </source>
</evidence>
<dbReference type="PROSITE" id="PS50885">
    <property type="entry name" value="HAMP"/>
    <property type="match status" value="1"/>
</dbReference>
<dbReference type="GO" id="GO:0007234">
    <property type="term" value="P:osmosensory signaling via phosphorelay pathway"/>
    <property type="evidence" value="ECO:0007669"/>
    <property type="project" value="TreeGrafter"/>
</dbReference>
<feature type="domain" description="Histidine kinase" evidence="15">
    <location>
        <begin position="400"/>
        <end position="624"/>
    </location>
</feature>
<dbReference type="InterPro" id="IPR041328">
    <property type="entry name" value="HisK_sensor"/>
</dbReference>
<dbReference type="GO" id="GO:0030295">
    <property type="term" value="F:protein kinase activator activity"/>
    <property type="evidence" value="ECO:0007669"/>
    <property type="project" value="TreeGrafter"/>
</dbReference>
<keyword evidence="8" id="KW-0547">Nucleotide-binding</keyword>
<dbReference type="Gene3D" id="3.30.565.10">
    <property type="entry name" value="Histidine kinase-like ATPase, C-terminal domain"/>
    <property type="match status" value="1"/>
</dbReference>
<dbReference type="EC" id="2.7.13.3" evidence="3"/>
<dbReference type="SMART" id="SM00304">
    <property type="entry name" value="HAMP"/>
    <property type="match status" value="1"/>
</dbReference>
<sequence length="625" mass="69603">MFIFRSVVGKLWLTIIGLVAVVLLILGLFLVNYIGEYFSQAKDQKANIERLAMRYSSEAARHWADAEFYRQSNELLGYQDARLLVVDTELQELPMPSVAVSSLADFHIADFFTADELRKVFAGQVMTKQIDAQATTRFRSGTEYIAVAVPLQTSEGRVLGATVLYQSLQSLKATQAYVLRLFIYVSLMGFLMTTFFAFFLFSRITRPLQQLKKAADLITHGEYGTRVPILTNDEIGELAKTFNHMGVELQDSIRALSQEKEHLSSVLLSMTDAVITIDADGYVILTNPQGERIIQEWSAIQWGDGEKRLKPDTSLGDWGLAAGNQLSAYEPLPDPLRPLFEAVVEESQARADKLHVQSGVWSVAMTPLYSREQVRGAVAVLRDVTEEFRLDKLRKDFVANVSHELRTPLSMLQGYSEALLDDIAGTPEERQELAQVIHDESLRMGRLVRDLLDLARMEAGHLELHFREVEVASLVRRMHRKFAVLAKERGIALSAALPANDLILRRADEDRLEQVLTNLLDNAFRHTPGGASIAIKAEKAMLRGRRAIRIAVTDEGQGIPPDDLPFIFERFYKADKARTRGTSGGTGLGLAIVKNIIDAHQGSVAAQSAVGQGTTFTIMLPCDPK</sequence>
<comment type="caution">
    <text evidence="17">The sequence shown here is derived from an EMBL/GenBank/DDBJ whole genome shotgun (WGS) entry which is preliminary data.</text>
</comment>